<evidence type="ECO:0000256" key="1">
    <source>
        <dbReference type="SAM" id="MobiDB-lite"/>
    </source>
</evidence>
<sequence length="78" mass="8694">MSGIQPPAVSTRLRPGRHSLQSRTPGRAERSAGGLRLWRHTFHGRQPQRILPLQGLRGTPPGESPTNMHKKKSKKVVK</sequence>
<evidence type="ECO:0000313" key="2">
    <source>
        <dbReference type="EMBL" id="KAJ1151661.1"/>
    </source>
</evidence>
<proteinExistence type="predicted"/>
<evidence type="ECO:0000313" key="3">
    <source>
        <dbReference type="Proteomes" id="UP001066276"/>
    </source>
</evidence>
<feature type="compositionally biased region" description="Basic residues" evidence="1">
    <location>
        <begin position="68"/>
        <end position="78"/>
    </location>
</feature>
<gene>
    <name evidence="2" type="ORF">NDU88_004441</name>
</gene>
<name>A0AAV7RJB3_PLEWA</name>
<comment type="caution">
    <text evidence="2">The sequence shown here is derived from an EMBL/GenBank/DDBJ whole genome shotgun (WGS) entry which is preliminary data.</text>
</comment>
<dbReference type="Proteomes" id="UP001066276">
    <property type="component" value="Chromosome 5"/>
</dbReference>
<protein>
    <submittedName>
        <fullName evidence="2">Uncharacterized protein</fullName>
    </submittedName>
</protein>
<organism evidence="2 3">
    <name type="scientific">Pleurodeles waltl</name>
    <name type="common">Iberian ribbed newt</name>
    <dbReference type="NCBI Taxonomy" id="8319"/>
    <lineage>
        <taxon>Eukaryota</taxon>
        <taxon>Metazoa</taxon>
        <taxon>Chordata</taxon>
        <taxon>Craniata</taxon>
        <taxon>Vertebrata</taxon>
        <taxon>Euteleostomi</taxon>
        <taxon>Amphibia</taxon>
        <taxon>Batrachia</taxon>
        <taxon>Caudata</taxon>
        <taxon>Salamandroidea</taxon>
        <taxon>Salamandridae</taxon>
        <taxon>Pleurodelinae</taxon>
        <taxon>Pleurodeles</taxon>
    </lineage>
</organism>
<accession>A0AAV7RJB3</accession>
<dbReference type="EMBL" id="JANPWB010000009">
    <property type="protein sequence ID" value="KAJ1151661.1"/>
    <property type="molecule type" value="Genomic_DNA"/>
</dbReference>
<reference evidence="2" key="1">
    <citation type="journal article" date="2022" name="bioRxiv">
        <title>Sequencing and chromosome-scale assembly of the giantPleurodeles waltlgenome.</title>
        <authorList>
            <person name="Brown T."/>
            <person name="Elewa A."/>
            <person name="Iarovenko S."/>
            <person name="Subramanian E."/>
            <person name="Araus A.J."/>
            <person name="Petzold A."/>
            <person name="Susuki M."/>
            <person name="Suzuki K.-i.T."/>
            <person name="Hayashi T."/>
            <person name="Toyoda A."/>
            <person name="Oliveira C."/>
            <person name="Osipova E."/>
            <person name="Leigh N.D."/>
            <person name="Simon A."/>
            <person name="Yun M.H."/>
        </authorList>
    </citation>
    <scope>NUCLEOTIDE SEQUENCE</scope>
    <source>
        <strain evidence="2">20211129_DDA</strain>
        <tissue evidence="2">Liver</tissue>
    </source>
</reference>
<keyword evidence="3" id="KW-1185">Reference proteome</keyword>
<dbReference type="AlphaFoldDB" id="A0AAV7RJB3"/>
<feature type="region of interest" description="Disordered" evidence="1">
    <location>
        <begin position="1"/>
        <end position="78"/>
    </location>
</feature>